<gene>
    <name evidence="1" type="ORF">CB5_LOCUS25822</name>
</gene>
<reference evidence="1" key="1">
    <citation type="submission" date="2020-07" db="EMBL/GenBank/DDBJ databases">
        <authorList>
            <person name="Lin J."/>
        </authorList>
    </citation>
    <scope>NUCLEOTIDE SEQUENCE</scope>
</reference>
<proteinExistence type="predicted"/>
<organism evidence="1">
    <name type="scientific">Ananas comosus var. bracteatus</name>
    <name type="common">red pineapple</name>
    <dbReference type="NCBI Taxonomy" id="296719"/>
    <lineage>
        <taxon>Eukaryota</taxon>
        <taxon>Viridiplantae</taxon>
        <taxon>Streptophyta</taxon>
        <taxon>Embryophyta</taxon>
        <taxon>Tracheophyta</taxon>
        <taxon>Spermatophyta</taxon>
        <taxon>Magnoliopsida</taxon>
        <taxon>Liliopsida</taxon>
        <taxon>Poales</taxon>
        <taxon>Bromeliaceae</taxon>
        <taxon>Bromelioideae</taxon>
        <taxon>Ananas</taxon>
    </lineage>
</organism>
<dbReference type="AlphaFoldDB" id="A0A6V7QI34"/>
<protein>
    <submittedName>
        <fullName evidence="1">Uncharacterized protein</fullName>
    </submittedName>
</protein>
<dbReference type="EMBL" id="LR862136">
    <property type="protein sequence ID" value="CAD1842611.1"/>
    <property type="molecule type" value="Genomic_DNA"/>
</dbReference>
<name>A0A6V7QI34_ANACO</name>
<sequence>MVNGKFRRCLDGLICEPAGTVLQTAGLQCMAIFVDGAKKRNCGADKKLVELKKPLEKLQIQVELMLNSWLSWQLGRACGLRKKFEPSKKFLLIGVAKYPGTVPNQAKEGSFWRASNSDLSFWIDGLLSGAPFDAVSKLVRHLIDVKEKWDLLKLPSRKLIVGAERMLS</sequence>
<evidence type="ECO:0000313" key="1">
    <source>
        <dbReference type="EMBL" id="CAD1842611.1"/>
    </source>
</evidence>
<accession>A0A6V7QI34</accession>